<feature type="region of interest" description="Disordered" evidence="1">
    <location>
        <begin position="1"/>
        <end position="35"/>
    </location>
</feature>
<accession>A0AAV1P9G4</accession>
<organism evidence="2 3">
    <name type="scientific">Scomber scombrus</name>
    <name type="common">Atlantic mackerel</name>
    <name type="synonym">Scomber vernalis</name>
    <dbReference type="NCBI Taxonomy" id="13677"/>
    <lineage>
        <taxon>Eukaryota</taxon>
        <taxon>Metazoa</taxon>
        <taxon>Chordata</taxon>
        <taxon>Craniata</taxon>
        <taxon>Vertebrata</taxon>
        <taxon>Euteleostomi</taxon>
        <taxon>Actinopterygii</taxon>
        <taxon>Neopterygii</taxon>
        <taxon>Teleostei</taxon>
        <taxon>Neoteleostei</taxon>
        <taxon>Acanthomorphata</taxon>
        <taxon>Pelagiaria</taxon>
        <taxon>Scombriformes</taxon>
        <taxon>Scombridae</taxon>
        <taxon>Scomber</taxon>
    </lineage>
</organism>
<protein>
    <submittedName>
        <fullName evidence="2">Uncharacterized protein</fullName>
    </submittedName>
</protein>
<gene>
    <name evidence="2" type="ORF">FSCOSCO3_A021965</name>
</gene>
<dbReference type="AlphaFoldDB" id="A0AAV1P9G4"/>
<sequence>MDRWQDVRGKKKAAMNAAVSQLTADETKRPEKLSKHSKTADVKLDSLSLLFHYGFGIELTLCKCNIFGNKTLAS</sequence>
<keyword evidence="3" id="KW-1185">Reference proteome</keyword>
<evidence type="ECO:0000313" key="3">
    <source>
        <dbReference type="Proteomes" id="UP001314229"/>
    </source>
</evidence>
<reference evidence="2 3" key="1">
    <citation type="submission" date="2024-01" db="EMBL/GenBank/DDBJ databases">
        <authorList>
            <person name="Alioto T."/>
            <person name="Alioto T."/>
            <person name="Gomez Garrido J."/>
        </authorList>
    </citation>
    <scope>NUCLEOTIDE SEQUENCE [LARGE SCALE GENOMIC DNA]</scope>
</reference>
<proteinExistence type="predicted"/>
<evidence type="ECO:0000313" key="2">
    <source>
        <dbReference type="EMBL" id="CAK6968497.1"/>
    </source>
</evidence>
<name>A0AAV1P9G4_SCOSC</name>
<feature type="compositionally biased region" description="Basic and acidic residues" evidence="1">
    <location>
        <begin position="25"/>
        <end position="35"/>
    </location>
</feature>
<dbReference type="EMBL" id="CAWUFR010000120">
    <property type="protein sequence ID" value="CAK6968497.1"/>
    <property type="molecule type" value="Genomic_DNA"/>
</dbReference>
<dbReference type="Proteomes" id="UP001314229">
    <property type="component" value="Unassembled WGS sequence"/>
</dbReference>
<evidence type="ECO:0000256" key="1">
    <source>
        <dbReference type="SAM" id="MobiDB-lite"/>
    </source>
</evidence>
<comment type="caution">
    <text evidence="2">The sequence shown here is derived from an EMBL/GenBank/DDBJ whole genome shotgun (WGS) entry which is preliminary data.</text>
</comment>